<dbReference type="Proteomes" id="UP000664545">
    <property type="component" value="Unassembled WGS sequence"/>
</dbReference>
<keyword evidence="6" id="KW-1185">Reference proteome</keyword>
<gene>
    <name evidence="5" type="ORF">JYB65_09670</name>
</gene>
<organism evidence="5 6">
    <name type="scientific">Clostridium aminobutyricum</name>
    <dbReference type="NCBI Taxonomy" id="33953"/>
    <lineage>
        <taxon>Bacteria</taxon>
        <taxon>Bacillati</taxon>
        <taxon>Bacillota</taxon>
        <taxon>Clostridia</taxon>
        <taxon>Eubacteriales</taxon>
        <taxon>Clostridiaceae</taxon>
        <taxon>Clostridium</taxon>
    </lineage>
</organism>
<comment type="caution">
    <text evidence="5">The sequence shown here is derived from an EMBL/GenBank/DDBJ whole genome shotgun (WGS) entry which is preliminary data.</text>
</comment>
<dbReference type="PANTHER" id="PTHR11645">
    <property type="entry name" value="PYRROLINE-5-CARBOXYLATE REDUCTASE"/>
    <property type="match status" value="1"/>
</dbReference>
<dbReference type="Gene3D" id="3.40.50.720">
    <property type="entry name" value="NAD(P)-binding Rossmann-like Domain"/>
    <property type="match status" value="1"/>
</dbReference>
<comment type="similarity">
    <text evidence="1">Belongs to the pyrroline-5-carboxylate reductase family.</text>
</comment>
<dbReference type="RefSeq" id="WP_206582458.1">
    <property type="nucleotide sequence ID" value="NZ_JAFJZZ010000003.1"/>
</dbReference>
<dbReference type="EMBL" id="JAFJZZ010000003">
    <property type="protein sequence ID" value="MBN7773629.1"/>
    <property type="molecule type" value="Genomic_DNA"/>
</dbReference>
<keyword evidence="2" id="KW-0028">Amino-acid biosynthesis</keyword>
<evidence type="ECO:0000256" key="2">
    <source>
        <dbReference type="ARBA" id="ARBA00022650"/>
    </source>
</evidence>
<dbReference type="AlphaFoldDB" id="A0A939D907"/>
<evidence type="ECO:0000313" key="5">
    <source>
        <dbReference type="EMBL" id="MBN7773629.1"/>
    </source>
</evidence>
<dbReference type="InterPro" id="IPR028939">
    <property type="entry name" value="P5C_Rdtase_cat_N"/>
</dbReference>
<reference evidence="5" key="1">
    <citation type="submission" date="2021-02" db="EMBL/GenBank/DDBJ databases">
        <title>Abyssanaerobacter marinus gen.nov., sp., nov, anaerobic bacterium isolated from the Onnuri vent field of Indian Ocean and suggestion of Mogibacteriaceae fam. nov., and proposal of reclassification of ambiguous this family's genus member.</title>
        <authorList>
            <person name="Kim Y.J."/>
            <person name="Yang J.-A."/>
        </authorList>
    </citation>
    <scope>NUCLEOTIDE SEQUENCE</scope>
    <source>
        <strain evidence="5">DSM 2634</strain>
    </source>
</reference>
<accession>A0A939D907</accession>
<feature type="domain" description="Pyrroline-5-carboxylate reductase catalytic N-terminal" evidence="4">
    <location>
        <begin position="13"/>
        <end position="105"/>
    </location>
</feature>
<dbReference type="SUPFAM" id="SSF51735">
    <property type="entry name" value="NAD(P)-binding Rossmann-fold domains"/>
    <property type="match status" value="1"/>
</dbReference>
<dbReference type="PANTHER" id="PTHR11645:SF0">
    <property type="entry name" value="PYRROLINE-5-CARBOXYLATE REDUCTASE 3"/>
    <property type="match status" value="1"/>
</dbReference>
<keyword evidence="3" id="KW-0560">Oxidoreductase</keyword>
<evidence type="ECO:0000256" key="3">
    <source>
        <dbReference type="ARBA" id="ARBA00023002"/>
    </source>
</evidence>
<dbReference type="Pfam" id="PF03807">
    <property type="entry name" value="F420_oxidored"/>
    <property type="match status" value="1"/>
</dbReference>
<evidence type="ECO:0000313" key="6">
    <source>
        <dbReference type="Proteomes" id="UP000664545"/>
    </source>
</evidence>
<sequence>MNTCDRGRWNTLKIGIVGGGHLGQAIALSLVQHGLPKQNLLISYRGNPLTYQQLKKYGLAACLVKNSDIFKEADIIFLTVKPQDMFTLNEDSLLSEVLLVSCAAGLSIQQLERVFQAPVCRMMISGPDTVLTGQGVAAIYPEQKALECLLENIEIRIVKTFSENEIDIFTVGVCLPAALLKETNRKETDLHIHKVGEEHPLMVELYEWAQQILPAVRTDKEREEYIEKMVTKGGITDAIMSSLQAGESLEEALRKGIARVRELSIQFDRQG</sequence>
<dbReference type="GO" id="GO:0004735">
    <property type="term" value="F:pyrroline-5-carboxylate reductase activity"/>
    <property type="evidence" value="ECO:0007669"/>
    <property type="project" value="TreeGrafter"/>
</dbReference>
<keyword evidence="2" id="KW-0641">Proline biosynthesis</keyword>
<evidence type="ECO:0000256" key="1">
    <source>
        <dbReference type="ARBA" id="ARBA00005525"/>
    </source>
</evidence>
<protein>
    <submittedName>
        <fullName evidence="5">NAD(P)-binding domain-containing protein</fullName>
    </submittedName>
</protein>
<name>A0A939D907_CLOAM</name>
<dbReference type="InterPro" id="IPR036291">
    <property type="entry name" value="NAD(P)-bd_dom_sf"/>
</dbReference>
<proteinExistence type="inferred from homology"/>
<dbReference type="GO" id="GO:0055129">
    <property type="term" value="P:L-proline biosynthetic process"/>
    <property type="evidence" value="ECO:0007669"/>
    <property type="project" value="TreeGrafter"/>
</dbReference>
<evidence type="ECO:0000259" key="4">
    <source>
        <dbReference type="Pfam" id="PF03807"/>
    </source>
</evidence>